<keyword evidence="10" id="KW-0173">Coenzyme A biosynthesis</keyword>
<dbReference type="NCBIfam" id="TIGR00555">
    <property type="entry name" value="panK_eukar"/>
    <property type="match status" value="1"/>
</dbReference>
<organism evidence="12 13">
    <name type="scientific">Dimorphilus gyrociliatus</name>
    <dbReference type="NCBI Taxonomy" id="2664684"/>
    <lineage>
        <taxon>Eukaryota</taxon>
        <taxon>Metazoa</taxon>
        <taxon>Spiralia</taxon>
        <taxon>Lophotrochozoa</taxon>
        <taxon>Annelida</taxon>
        <taxon>Polychaeta</taxon>
        <taxon>Polychaeta incertae sedis</taxon>
        <taxon>Dinophilidae</taxon>
        <taxon>Dimorphilus</taxon>
    </lineage>
</organism>
<evidence type="ECO:0000256" key="7">
    <source>
        <dbReference type="ARBA" id="ARBA00022741"/>
    </source>
</evidence>
<keyword evidence="13" id="KW-1185">Reference proteome</keyword>
<dbReference type="InterPro" id="IPR004567">
    <property type="entry name" value="Type_II_PanK"/>
</dbReference>
<protein>
    <recommendedName>
        <fullName evidence="4">pantothenate kinase</fullName>
        <ecNumber evidence="4">2.7.1.33</ecNumber>
    </recommendedName>
</protein>
<evidence type="ECO:0000256" key="5">
    <source>
        <dbReference type="ARBA" id="ARBA00022490"/>
    </source>
</evidence>
<name>A0A7I8VB04_9ANNE</name>
<keyword evidence="7" id="KW-0547">Nucleotide-binding</keyword>
<proteinExistence type="inferred from homology"/>
<comment type="subcellular location">
    <subcellularLocation>
        <location evidence="2">Cytoplasm</location>
    </subcellularLocation>
</comment>
<dbReference type="OrthoDB" id="275583at2759"/>
<dbReference type="Gene3D" id="3.30.420.40">
    <property type="match status" value="1"/>
</dbReference>
<evidence type="ECO:0000256" key="11">
    <source>
        <dbReference type="ARBA" id="ARBA00060870"/>
    </source>
</evidence>
<evidence type="ECO:0000256" key="4">
    <source>
        <dbReference type="ARBA" id="ARBA00012102"/>
    </source>
</evidence>
<comment type="similarity">
    <text evidence="11">Belongs to the type II pantothenate kinase family.</text>
</comment>
<evidence type="ECO:0000256" key="8">
    <source>
        <dbReference type="ARBA" id="ARBA00022777"/>
    </source>
</evidence>
<dbReference type="PANTHER" id="PTHR12280">
    <property type="entry name" value="PANTOTHENATE KINASE"/>
    <property type="match status" value="1"/>
</dbReference>
<reference evidence="12 13" key="1">
    <citation type="submission" date="2020-08" db="EMBL/GenBank/DDBJ databases">
        <authorList>
            <person name="Hejnol A."/>
        </authorList>
    </citation>
    <scope>NUCLEOTIDE SEQUENCE [LARGE SCALE GENOMIC DNA]</scope>
</reference>
<dbReference type="Proteomes" id="UP000549394">
    <property type="component" value="Unassembled WGS sequence"/>
</dbReference>
<dbReference type="PANTHER" id="PTHR12280:SF30">
    <property type="entry name" value="FUMBLE"/>
    <property type="match status" value="1"/>
</dbReference>
<accession>A0A7I8VB04</accession>
<dbReference type="AlphaFoldDB" id="A0A7I8VB04"/>
<dbReference type="GO" id="GO:0004594">
    <property type="term" value="F:pantothenate kinase activity"/>
    <property type="evidence" value="ECO:0007669"/>
    <property type="project" value="UniProtKB-EC"/>
</dbReference>
<comment type="pathway">
    <text evidence="3">Cofactor biosynthesis; coenzyme A biosynthesis; CoA from (R)-pantothenate: step 1/5.</text>
</comment>
<keyword evidence="8" id="KW-0418">Kinase</keyword>
<comment type="catalytic activity">
    <reaction evidence="1">
        <text>(R)-pantothenate + ATP = (R)-4'-phosphopantothenate + ADP + H(+)</text>
        <dbReference type="Rhea" id="RHEA:16373"/>
        <dbReference type="ChEBI" id="CHEBI:10986"/>
        <dbReference type="ChEBI" id="CHEBI:15378"/>
        <dbReference type="ChEBI" id="CHEBI:29032"/>
        <dbReference type="ChEBI" id="CHEBI:30616"/>
        <dbReference type="ChEBI" id="CHEBI:456216"/>
        <dbReference type="EC" id="2.7.1.33"/>
    </reaction>
</comment>
<evidence type="ECO:0000256" key="6">
    <source>
        <dbReference type="ARBA" id="ARBA00022679"/>
    </source>
</evidence>
<dbReference type="FunFam" id="3.30.420.40:FF:000025">
    <property type="entry name" value="pantothenate kinase 2, mitochondrial"/>
    <property type="match status" value="1"/>
</dbReference>
<evidence type="ECO:0000256" key="9">
    <source>
        <dbReference type="ARBA" id="ARBA00022840"/>
    </source>
</evidence>
<evidence type="ECO:0000256" key="10">
    <source>
        <dbReference type="ARBA" id="ARBA00022993"/>
    </source>
</evidence>
<dbReference type="InterPro" id="IPR043129">
    <property type="entry name" value="ATPase_NBD"/>
</dbReference>
<dbReference type="SUPFAM" id="SSF53067">
    <property type="entry name" value="Actin-like ATPase domain"/>
    <property type="match status" value="2"/>
</dbReference>
<dbReference type="GO" id="GO:0005634">
    <property type="term" value="C:nucleus"/>
    <property type="evidence" value="ECO:0007669"/>
    <property type="project" value="TreeGrafter"/>
</dbReference>
<dbReference type="GO" id="GO:0005829">
    <property type="term" value="C:cytosol"/>
    <property type="evidence" value="ECO:0007669"/>
    <property type="project" value="TreeGrafter"/>
</dbReference>
<dbReference type="Gene3D" id="3.30.420.510">
    <property type="match status" value="1"/>
</dbReference>
<sequence length="347" mass="38472">MKIFDSLAQPWFGLDIGGTLTKLIYFEPLEPSDAETPTAKTLRHYLTSQTAYGKTGIRDDHLQLDGVEIDGHMGNLHFIRFPTSQMNAFIELAKSKNFSSLATTVCATGGGAYKFEMDIYTKLSLELFKVDELACLMSGIHYIERINSQSECYYFQQPLDDAVREVPYDFTDPYPYLTVNIGSGVSILLVRSETEYSRISGTSLGGGTFLGLCCLLTDCESFEEAISLAEKGSNDNVDKLVGDIYGGSYDRFSLPAHAVASSFGHMMHEEKREAVSKADLARTTLATITNNIGSIALLCAQAHKVERVVFVGNFLRVNSLSMKMLAYAMDFWSKGQLKALFLRHEVN</sequence>
<keyword evidence="9" id="KW-0067">ATP-binding</keyword>
<dbReference type="EC" id="2.7.1.33" evidence="4"/>
<keyword evidence="5" id="KW-0963">Cytoplasm</keyword>
<evidence type="ECO:0000256" key="3">
    <source>
        <dbReference type="ARBA" id="ARBA00005225"/>
    </source>
</evidence>
<evidence type="ECO:0000256" key="1">
    <source>
        <dbReference type="ARBA" id="ARBA00001206"/>
    </source>
</evidence>
<keyword evidence="6" id="KW-0808">Transferase</keyword>
<evidence type="ECO:0000256" key="2">
    <source>
        <dbReference type="ARBA" id="ARBA00004496"/>
    </source>
</evidence>
<comment type="caution">
    <text evidence="12">The sequence shown here is derived from an EMBL/GenBank/DDBJ whole genome shotgun (WGS) entry which is preliminary data.</text>
</comment>
<dbReference type="EMBL" id="CAJFCJ010000003">
    <property type="protein sequence ID" value="CAD5113056.1"/>
    <property type="molecule type" value="Genomic_DNA"/>
</dbReference>
<dbReference type="GO" id="GO:0005524">
    <property type="term" value="F:ATP binding"/>
    <property type="evidence" value="ECO:0007669"/>
    <property type="project" value="UniProtKB-KW"/>
</dbReference>
<dbReference type="CDD" id="cd24122">
    <property type="entry name" value="ASKHA_NBD_PanK-II_Pank1-like"/>
    <property type="match status" value="1"/>
</dbReference>
<gene>
    <name evidence="12" type="ORF">DGYR_LOCUS2104</name>
</gene>
<evidence type="ECO:0000313" key="13">
    <source>
        <dbReference type="Proteomes" id="UP000549394"/>
    </source>
</evidence>
<dbReference type="GO" id="GO:0015937">
    <property type="term" value="P:coenzyme A biosynthetic process"/>
    <property type="evidence" value="ECO:0007669"/>
    <property type="project" value="UniProtKB-KW"/>
</dbReference>
<evidence type="ECO:0000313" key="12">
    <source>
        <dbReference type="EMBL" id="CAD5113056.1"/>
    </source>
</evidence>
<dbReference type="Pfam" id="PF03630">
    <property type="entry name" value="Fumble"/>
    <property type="match status" value="1"/>
</dbReference>